<dbReference type="InterPro" id="IPR012187">
    <property type="entry name" value="Disulphide_bond_form_BdbC"/>
</dbReference>
<sequence length="144" mass="15129">MNGMSAQSSWTLLFLAFAVALASSLAVLFVGEVMGQVPCNLCWFQRAFMFPLAIVLAVAAFRSDASAWIYGVPLAAAGWLIASFHTLLYLGIIPEAIQPCTASGPSCSSADMTILGGVPLPALSLLAFSAIIVFLALARRRSTS</sequence>
<dbReference type="Proteomes" id="UP000193083">
    <property type="component" value="Unassembled WGS sequence"/>
</dbReference>
<dbReference type="SUPFAM" id="SSF158442">
    <property type="entry name" value="DsbB-like"/>
    <property type="match status" value="1"/>
</dbReference>
<evidence type="ECO:0000256" key="12">
    <source>
        <dbReference type="SAM" id="Phobius"/>
    </source>
</evidence>
<evidence type="ECO:0000313" key="14">
    <source>
        <dbReference type="Proteomes" id="UP000193083"/>
    </source>
</evidence>
<dbReference type="GO" id="GO:0015035">
    <property type="term" value="F:protein-disulfide reductase activity"/>
    <property type="evidence" value="ECO:0007669"/>
    <property type="project" value="InterPro"/>
</dbReference>
<evidence type="ECO:0000256" key="1">
    <source>
        <dbReference type="ARBA" id="ARBA00004141"/>
    </source>
</evidence>
<feature type="transmembrane region" description="Helical" evidence="12">
    <location>
        <begin position="112"/>
        <end position="138"/>
    </location>
</feature>
<dbReference type="PANTHER" id="PTHR43469">
    <property type="entry name" value="DISULFIDE FORMATION PROTEIN-RELATED"/>
    <property type="match status" value="1"/>
</dbReference>
<feature type="transmembrane region" description="Helical" evidence="12">
    <location>
        <begin position="45"/>
        <end position="61"/>
    </location>
</feature>
<evidence type="ECO:0000256" key="4">
    <source>
        <dbReference type="ARBA" id="ARBA00022692"/>
    </source>
</evidence>
<dbReference type="GO" id="GO:0016020">
    <property type="term" value="C:membrane"/>
    <property type="evidence" value="ECO:0007669"/>
    <property type="project" value="UniProtKB-SubCell"/>
</dbReference>
<keyword evidence="9" id="KW-1015">Disulfide bond</keyword>
<evidence type="ECO:0000256" key="3">
    <source>
        <dbReference type="ARBA" id="ARBA00022448"/>
    </source>
</evidence>
<keyword evidence="8 12" id="KW-0472">Membrane</keyword>
<evidence type="ECO:0000256" key="10">
    <source>
        <dbReference type="ARBA" id="ARBA00023186"/>
    </source>
</evidence>
<dbReference type="AlphaFoldDB" id="A0A1X7MP85"/>
<keyword evidence="5" id="KW-0249">Electron transport</keyword>
<keyword evidence="6 12" id="KW-1133">Transmembrane helix</keyword>
<keyword evidence="10" id="KW-0143">Chaperone</keyword>
<dbReference type="EMBL" id="FXBL01000002">
    <property type="protein sequence ID" value="SMH26131.1"/>
    <property type="molecule type" value="Genomic_DNA"/>
</dbReference>
<keyword evidence="14" id="KW-1185">Reference proteome</keyword>
<protein>
    <submittedName>
        <fullName evidence="13">Disulfide bond formation protein DsbB</fullName>
    </submittedName>
</protein>
<comment type="subcellular location">
    <subcellularLocation>
        <location evidence="1">Membrane</location>
        <topology evidence="1">Multi-pass membrane protein</topology>
    </subcellularLocation>
</comment>
<evidence type="ECO:0000256" key="6">
    <source>
        <dbReference type="ARBA" id="ARBA00022989"/>
    </source>
</evidence>
<evidence type="ECO:0000256" key="9">
    <source>
        <dbReference type="ARBA" id="ARBA00023157"/>
    </source>
</evidence>
<accession>A0A1X7MP85</accession>
<dbReference type="InterPro" id="IPR023380">
    <property type="entry name" value="DsbB-like_sf"/>
</dbReference>
<evidence type="ECO:0000256" key="2">
    <source>
        <dbReference type="ARBA" id="ARBA00007602"/>
    </source>
</evidence>
<comment type="similarity">
    <text evidence="2">Belongs to the DsbB family. BdbC subfamily.</text>
</comment>
<feature type="transmembrane region" description="Helical" evidence="12">
    <location>
        <begin position="68"/>
        <end position="92"/>
    </location>
</feature>
<evidence type="ECO:0000313" key="13">
    <source>
        <dbReference type="EMBL" id="SMH26131.1"/>
    </source>
</evidence>
<evidence type="ECO:0000256" key="8">
    <source>
        <dbReference type="ARBA" id="ARBA00023136"/>
    </source>
</evidence>
<keyword evidence="3" id="KW-0813">Transport</keyword>
<evidence type="ECO:0000256" key="5">
    <source>
        <dbReference type="ARBA" id="ARBA00022982"/>
    </source>
</evidence>
<dbReference type="Gene3D" id="1.20.1550.10">
    <property type="entry name" value="DsbB-like"/>
    <property type="match status" value="1"/>
</dbReference>
<dbReference type="GO" id="GO:0006457">
    <property type="term" value="P:protein folding"/>
    <property type="evidence" value="ECO:0007669"/>
    <property type="project" value="InterPro"/>
</dbReference>
<dbReference type="PANTHER" id="PTHR43469:SF1">
    <property type="entry name" value="SPBETA PROPHAGE-DERIVED DISULFIDE BOND FORMATION PROTEIN B"/>
    <property type="match status" value="1"/>
</dbReference>
<keyword evidence="11" id="KW-0676">Redox-active center</keyword>
<reference evidence="13 14" key="1">
    <citation type="submission" date="2017-04" db="EMBL/GenBank/DDBJ databases">
        <authorList>
            <person name="Afonso C.L."/>
            <person name="Miller P.J."/>
            <person name="Scott M.A."/>
            <person name="Spackman E."/>
            <person name="Goraichik I."/>
            <person name="Dimitrov K.M."/>
            <person name="Suarez D.L."/>
            <person name="Swayne D.E."/>
        </authorList>
    </citation>
    <scope>NUCLEOTIDE SEQUENCE [LARGE SCALE GENOMIC DNA]</scope>
    <source>
        <strain evidence="13 14">B5P</strain>
    </source>
</reference>
<dbReference type="InterPro" id="IPR003752">
    <property type="entry name" value="DiS_bond_form_DsbB/BdbC"/>
</dbReference>
<keyword evidence="7" id="KW-0560">Oxidoreductase</keyword>
<keyword evidence="4 12" id="KW-0812">Transmembrane</keyword>
<organism evidence="13 14">
    <name type="scientific">Mesorhizobium australicum</name>
    <dbReference type="NCBI Taxonomy" id="536018"/>
    <lineage>
        <taxon>Bacteria</taxon>
        <taxon>Pseudomonadati</taxon>
        <taxon>Pseudomonadota</taxon>
        <taxon>Alphaproteobacteria</taxon>
        <taxon>Hyphomicrobiales</taxon>
        <taxon>Phyllobacteriaceae</taxon>
        <taxon>Mesorhizobium</taxon>
    </lineage>
</organism>
<dbReference type="Pfam" id="PF02600">
    <property type="entry name" value="DsbB"/>
    <property type="match status" value="1"/>
</dbReference>
<gene>
    <name evidence="13" type="ORF">SAMN02982922_0028</name>
</gene>
<evidence type="ECO:0000256" key="7">
    <source>
        <dbReference type="ARBA" id="ARBA00023002"/>
    </source>
</evidence>
<evidence type="ECO:0000256" key="11">
    <source>
        <dbReference type="ARBA" id="ARBA00023284"/>
    </source>
</evidence>
<dbReference type="PIRSF" id="PIRSF036659">
    <property type="entry name" value="BdbC"/>
    <property type="match status" value="1"/>
</dbReference>
<proteinExistence type="inferred from homology"/>
<name>A0A1X7MP85_9HYPH</name>